<dbReference type="InterPro" id="IPR036010">
    <property type="entry name" value="2Fe-2S_ferredoxin-like_sf"/>
</dbReference>
<dbReference type="InterPro" id="IPR001041">
    <property type="entry name" value="2Fe-2S_ferredoxin-type"/>
</dbReference>
<reference evidence="7" key="1">
    <citation type="submission" date="2018-05" db="EMBL/GenBank/DDBJ databases">
        <authorList>
            <person name="Lanie J.A."/>
            <person name="Ng W.-L."/>
            <person name="Kazmierczak K.M."/>
            <person name="Andrzejewski T.M."/>
            <person name="Davidsen T.M."/>
            <person name="Wayne K.J."/>
            <person name="Tettelin H."/>
            <person name="Glass J.I."/>
            <person name="Rusch D."/>
            <person name="Podicherti R."/>
            <person name="Tsui H.-C.T."/>
            <person name="Winkler M.E."/>
        </authorList>
    </citation>
    <scope>NUCLEOTIDE SEQUENCE</scope>
</reference>
<dbReference type="Pfam" id="PF01799">
    <property type="entry name" value="Fer2_2"/>
    <property type="match status" value="1"/>
</dbReference>
<dbReference type="InterPro" id="IPR006058">
    <property type="entry name" value="2Fe2S_fd_BS"/>
</dbReference>
<dbReference type="PANTHER" id="PTHR44379">
    <property type="entry name" value="OXIDOREDUCTASE WITH IRON-SULFUR SUBUNIT"/>
    <property type="match status" value="1"/>
</dbReference>
<dbReference type="AlphaFoldDB" id="A0A381RH57"/>
<keyword evidence="5" id="KW-0411">Iron-sulfur</keyword>
<dbReference type="InterPro" id="IPR012675">
    <property type="entry name" value="Beta-grasp_dom_sf"/>
</dbReference>
<evidence type="ECO:0000313" key="7">
    <source>
        <dbReference type="EMBL" id="SUZ90584.1"/>
    </source>
</evidence>
<dbReference type="GO" id="GO:0051537">
    <property type="term" value="F:2 iron, 2 sulfur cluster binding"/>
    <property type="evidence" value="ECO:0007669"/>
    <property type="project" value="UniProtKB-KW"/>
</dbReference>
<dbReference type="PROSITE" id="PS51085">
    <property type="entry name" value="2FE2S_FER_2"/>
    <property type="match status" value="1"/>
</dbReference>
<dbReference type="SUPFAM" id="SSF54292">
    <property type="entry name" value="2Fe-2S ferredoxin-like"/>
    <property type="match status" value="1"/>
</dbReference>
<keyword evidence="4" id="KW-0408">Iron</keyword>
<evidence type="ECO:0000256" key="4">
    <source>
        <dbReference type="ARBA" id="ARBA00023004"/>
    </source>
</evidence>
<name>A0A381RH57_9ZZZZ</name>
<organism evidence="7">
    <name type="scientific">marine metagenome</name>
    <dbReference type="NCBI Taxonomy" id="408172"/>
    <lineage>
        <taxon>unclassified sequences</taxon>
        <taxon>metagenomes</taxon>
        <taxon>ecological metagenomes</taxon>
    </lineage>
</organism>
<evidence type="ECO:0000259" key="6">
    <source>
        <dbReference type="PROSITE" id="PS51085"/>
    </source>
</evidence>
<dbReference type="Gene3D" id="1.10.150.120">
    <property type="entry name" value="[2Fe-2S]-binding domain"/>
    <property type="match status" value="1"/>
</dbReference>
<proteinExistence type="predicted"/>
<gene>
    <name evidence="7" type="ORF">METZ01_LOCUS43438</name>
</gene>
<dbReference type="InterPro" id="IPR051452">
    <property type="entry name" value="Diverse_Oxidoreductases"/>
</dbReference>
<dbReference type="EMBL" id="UINC01001906">
    <property type="protein sequence ID" value="SUZ90584.1"/>
    <property type="molecule type" value="Genomic_DNA"/>
</dbReference>
<sequence>VVKYAIYGRAVTVSFARGSKIKNGAMSVNSKLTRRRFIKGTIFSGAAVTTGTGFYLANAQSGQSAAERLITLNINGRSRPVDVMPSETLAYTLRYKLDLTGTKIGCNRGECGACTVLIDGVPNYSCSVLTHNVKDKAVISIEGVKSANGTLHAVQQAFITENSPQCGFCTPGQVMSAVALLNSNPSPTREEVRAGLSGNLCRCGAYEHYINGVLRASGQLA</sequence>
<keyword evidence="1" id="KW-0001">2Fe-2S</keyword>
<dbReference type="InterPro" id="IPR002888">
    <property type="entry name" value="2Fe-2S-bd"/>
</dbReference>
<dbReference type="SUPFAM" id="SSF47741">
    <property type="entry name" value="CO dehydrogenase ISP C-domain like"/>
    <property type="match status" value="1"/>
</dbReference>
<dbReference type="InterPro" id="IPR036884">
    <property type="entry name" value="2Fe-2S-bd_dom_sf"/>
</dbReference>
<evidence type="ECO:0000256" key="3">
    <source>
        <dbReference type="ARBA" id="ARBA00023002"/>
    </source>
</evidence>
<protein>
    <recommendedName>
        <fullName evidence="6">2Fe-2S ferredoxin-type domain-containing protein</fullName>
    </recommendedName>
</protein>
<feature type="non-terminal residue" evidence="7">
    <location>
        <position position="1"/>
    </location>
</feature>
<dbReference type="Gene3D" id="3.10.20.30">
    <property type="match status" value="1"/>
</dbReference>
<dbReference type="PANTHER" id="PTHR44379:SF2">
    <property type="entry name" value="BLR6218 PROTEIN"/>
    <property type="match status" value="1"/>
</dbReference>
<dbReference type="GO" id="GO:0046872">
    <property type="term" value="F:metal ion binding"/>
    <property type="evidence" value="ECO:0007669"/>
    <property type="project" value="UniProtKB-KW"/>
</dbReference>
<dbReference type="Pfam" id="PF00111">
    <property type="entry name" value="Fer2"/>
    <property type="match status" value="1"/>
</dbReference>
<dbReference type="GO" id="GO:0016491">
    <property type="term" value="F:oxidoreductase activity"/>
    <property type="evidence" value="ECO:0007669"/>
    <property type="project" value="UniProtKB-KW"/>
</dbReference>
<dbReference type="PROSITE" id="PS00197">
    <property type="entry name" value="2FE2S_FER_1"/>
    <property type="match status" value="1"/>
</dbReference>
<keyword evidence="2" id="KW-0479">Metal-binding</keyword>
<feature type="domain" description="2Fe-2S ferredoxin-type" evidence="6">
    <location>
        <begin position="68"/>
        <end position="144"/>
    </location>
</feature>
<keyword evidence="3" id="KW-0560">Oxidoreductase</keyword>
<accession>A0A381RH57</accession>
<evidence type="ECO:0000256" key="2">
    <source>
        <dbReference type="ARBA" id="ARBA00022723"/>
    </source>
</evidence>
<evidence type="ECO:0000256" key="5">
    <source>
        <dbReference type="ARBA" id="ARBA00023014"/>
    </source>
</evidence>
<evidence type="ECO:0000256" key="1">
    <source>
        <dbReference type="ARBA" id="ARBA00022714"/>
    </source>
</evidence>